<feature type="compositionally biased region" description="Low complexity" evidence="5">
    <location>
        <begin position="358"/>
        <end position="371"/>
    </location>
</feature>
<evidence type="ECO:0000259" key="8">
    <source>
        <dbReference type="Pfam" id="PF11846"/>
    </source>
</evidence>
<evidence type="ECO:0000259" key="7">
    <source>
        <dbReference type="Pfam" id="PF04932"/>
    </source>
</evidence>
<dbReference type="Pfam" id="PF04932">
    <property type="entry name" value="Wzy_C"/>
    <property type="match status" value="1"/>
</dbReference>
<feature type="domain" description="O-antigen ligase-related" evidence="7">
    <location>
        <begin position="133"/>
        <end position="285"/>
    </location>
</feature>
<feature type="domain" description="Protein glycosylation ligase" evidence="9">
    <location>
        <begin position="94"/>
        <end position="118"/>
    </location>
</feature>
<dbReference type="InterPro" id="IPR031726">
    <property type="entry name" value="PglL_A"/>
</dbReference>
<dbReference type="Pfam" id="PF15864">
    <property type="entry name" value="PglL_A"/>
    <property type="match status" value="1"/>
</dbReference>
<feature type="domain" description="Virulence factor membrane-bound polymerase C-terminal" evidence="8">
    <location>
        <begin position="308"/>
        <end position="508"/>
    </location>
</feature>
<keyword evidence="11" id="KW-1185">Reference proteome</keyword>
<evidence type="ECO:0000256" key="4">
    <source>
        <dbReference type="ARBA" id="ARBA00023136"/>
    </source>
</evidence>
<dbReference type="PANTHER" id="PTHR37422:SF13">
    <property type="entry name" value="LIPOPOLYSACCHARIDE BIOSYNTHESIS PROTEIN PA4999-RELATED"/>
    <property type="match status" value="1"/>
</dbReference>
<gene>
    <name evidence="10" type="ORF">C6570_03740</name>
</gene>
<dbReference type="EMBL" id="CP027666">
    <property type="protein sequence ID" value="AVO33464.1"/>
    <property type="molecule type" value="Genomic_DNA"/>
</dbReference>
<feature type="transmembrane region" description="Helical" evidence="6">
    <location>
        <begin position="308"/>
        <end position="327"/>
    </location>
</feature>
<organism evidence="10 11">
    <name type="scientific">Ottowia oryzae</name>
    <dbReference type="NCBI Taxonomy" id="2109914"/>
    <lineage>
        <taxon>Bacteria</taxon>
        <taxon>Pseudomonadati</taxon>
        <taxon>Pseudomonadota</taxon>
        <taxon>Betaproteobacteria</taxon>
        <taxon>Burkholderiales</taxon>
        <taxon>Comamonadaceae</taxon>
        <taxon>Ottowia</taxon>
    </lineage>
</organism>
<evidence type="ECO:0000256" key="5">
    <source>
        <dbReference type="SAM" id="MobiDB-lite"/>
    </source>
</evidence>
<dbReference type="KEGG" id="otk:C6570_03740"/>
<feature type="transmembrane region" description="Helical" evidence="6">
    <location>
        <begin position="277"/>
        <end position="296"/>
    </location>
</feature>
<protein>
    <submittedName>
        <fullName evidence="10">Polymerase</fullName>
    </submittedName>
</protein>
<evidence type="ECO:0000313" key="11">
    <source>
        <dbReference type="Proteomes" id="UP000239709"/>
    </source>
</evidence>
<evidence type="ECO:0000259" key="9">
    <source>
        <dbReference type="Pfam" id="PF15864"/>
    </source>
</evidence>
<name>A0A2S0MC48_9BURK</name>
<keyword evidence="2 6" id="KW-0812">Transmembrane</keyword>
<evidence type="ECO:0000256" key="2">
    <source>
        <dbReference type="ARBA" id="ARBA00022692"/>
    </source>
</evidence>
<keyword evidence="4 6" id="KW-0472">Membrane</keyword>
<dbReference type="InterPro" id="IPR021797">
    <property type="entry name" value="Wzy_C_2"/>
</dbReference>
<dbReference type="PANTHER" id="PTHR37422">
    <property type="entry name" value="TEICHURONIC ACID BIOSYNTHESIS PROTEIN TUAE"/>
    <property type="match status" value="1"/>
</dbReference>
<accession>A0A2S0MC48</accession>
<comment type="subcellular location">
    <subcellularLocation>
        <location evidence="1">Membrane</location>
        <topology evidence="1">Multi-pass membrane protein</topology>
    </subcellularLocation>
</comment>
<reference evidence="10 11" key="1">
    <citation type="submission" date="2018-03" db="EMBL/GenBank/DDBJ databases">
        <title>Genome sequencing of Ottowia sp.</title>
        <authorList>
            <person name="Kim S.-J."/>
            <person name="Heo J."/>
            <person name="Kwon S.-W."/>
        </authorList>
    </citation>
    <scope>NUCLEOTIDE SEQUENCE [LARGE SCALE GENOMIC DNA]</scope>
    <source>
        <strain evidence="10 11">KADR8-3</strain>
    </source>
</reference>
<evidence type="ECO:0000256" key="6">
    <source>
        <dbReference type="SAM" id="Phobius"/>
    </source>
</evidence>
<dbReference type="GO" id="GO:0016020">
    <property type="term" value="C:membrane"/>
    <property type="evidence" value="ECO:0007669"/>
    <property type="project" value="UniProtKB-SubCell"/>
</dbReference>
<sequence>MPLDPLLCAAFLVVPWLWPFTSGPLAPVQPYLVSVVAAAALLACLGRSGGEGGAVVARGWLAAAVVSSCIGLLQYFNLEGALHPWVNAAEPGTAFGNLRQPNQLATLLVMGLMALRWRAQTGDAWHNLRVAGAAALLMVGLAASASRIGLVELAALCAVALMWARAARRGLRATGMGALWVAAVYAVAALVLPALLQWAEGIDGRSMVDRLQHAESTCGSRLILWSNVIDLIRQKPWTGWGWGELAYAHYITLYDGPRFCHILDNAHNLPLHLAVELGVPVAVLACGAIGGLIWRGRPWAETDPTRQLAWGVLLAIGLHSLVEYPLWYGPFQIAVGLCIWMLWTTPRRPAGTGSYQPDSDLPLSASPSEASTGPSPASAVRLTIAAAMLAALAYAGWDYHRISQIYLPAEQRSAWYRDDAMGNAQKSWLFADSVRFAEVTTRPVTRDNAPWMLLESLKALHFSPEPRVITKVIESATVLGREDLAIAHLARFKAAFPEKYRQWSDDNRRMAERVTEFLQGGASAASADSAASAASQ</sequence>
<dbReference type="Pfam" id="PF11846">
    <property type="entry name" value="Wzy_C_2"/>
    <property type="match status" value="1"/>
</dbReference>
<dbReference type="OrthoDB" id="4448at2"/>
<feature type="transmembrane region" description="Helical" evidence="6">
    <location>
        <begin position="178"/>
        <end position="199"/>
    </location>
</feature>
<dbReference type="Proteomes" id="UP000239709">
    <property type="component" value="Chromosome"/>
</dbReference>
<keyword evidence="3 6" id="KW-1133">Transmembrane helix</keyword>
<proteinExistence type="predicted"/>
<feature type="transmembrane region" description="Helical" evidence="6">
    <location>
        <begin position="60"/>
        <end position="78"/>
    </location>
</feature>
<evidence type="ECO:0000256" key="3">
    <source>
        <dbReference type="ARBA" id="ARBA00022989"/>
    </source>
</evidence>
<dbReference type="AlphaFoldDB" id="A0A2S0MC48"/>
<dbReference type="InterPro" id="IPR007016">
    <property type="entry name" value="O-antigen_ligase-rel_domated"/>
</dbReference>
<evidence type="ECO:0000313" key="10">
    <source>
        <dbReference type="EMBL" id="AVO33464.1"/>
    </source>
</evidence>
<dbReference type="InterPro" id="IPR051533">
    <property type="entry name" value="WaaL-like"/>
</dbReference>
<evidence type="ECO:0000256" key="1">
    <source>
        <dbReference type="ARBA" id="ARBA00004141"/>
    </source>
</evidence>
<feature type="region of interest" description="Disordered" evidence="5">
    <location>
        <begin position="353"/>
        <end position="374"/>
    </location>
</feature>